<evidence type="ECO:0000313" key="1">
    <source>
        <dbReference type="EMBL" id="MEQ0560744.1"/>
    </source>
</evidence>
<evidence type="ECO:0000313" key="2">
    <source>
        <dbReference type="Proteomes" id="UP001440984"/>
    </source>
</evidence>
<gene>
    <name evidence="1" type="ORF">ABJI51_16785</name>
</gene>
<dbReference type="Proteomes" id="UP001440984">
    <property type="component" value="Unassembled WGS sequence"/>
</dbReference>
<evidence type="ECO:0008006" key="3">
    <source>
        <dbReference type="Google" id="ProtNLM"/>
    </source>
</evidence>
<sequence length="223" mass="24508">MEPRFQPDRLWPTGHRQLQLMIIPDLDGNPGLAELVAACRAVMAAHPATTQPVPDESLHLTVQAVFRPGHGDVDQPTRARLIEALAPELAAVPAFEMLIGSPLAYHRGVVADTHHDDGFNHLLDRARRVIARICGPDAIAYDSRPAHMALCYADGRGSSDELQRQLRHHVRPSHASLTVTAVDLVETVQVPQRCRYDSTVLRRFSLSSRTEPSATSTVCEAVI</sequence>
<reference evidence="1 2" key="1">
    <citation type="submission" date="2024-05" db="EMBL/GenBank/DDBJ databases">
        <authorList>
            <person name="Zhao H."/>
            <person name="Xu Y."/>
            <person name="Lin S."/>
            <person name="Spain J.C."/>
            <person name="Zhou N.-Y."/>
        </authorList>
    </citation>
    <scope>NUCLEOTIDE SEQUENCE [LARGE SCALE GENOMIC DNA]</scope>
    <source>
        <strain evidence="1 2">NEAU-NG30</strain>
    </source>
</reference>
<name>A0ABV0LEL4_9PSEU</name>
<proteinExistence type="predicted"/>
<dbReference type="EMBL" id="JBDZYD010000005">
    <property type="protein sequence ID" value="MEQ0560744.1"/>
    <property type="molecule type" value="Genomic_DNA"/>
</dbReference>
<dbReference type="InterPro" id="IPR009097">
    <property type="entry name" value="Cyclic_Pdiesterase"/>
</dbReference>
<keyword evidence="2" id="KW-1185">Reference proteome</keyword>
<protein>
    <recommendedName>
        <fullName evidence="3">2'-5' RNA ligase</fullName>
    </recommendedName>
</protein>
<comment type="caution">
    <text evidence="1">The sequence shown here is derived from an EMBL/GenBank/DDBJ whole genome shotgun (WGS) entry which is preliminary data.</text>
</comment>
<dbReference type="RefSeq" id="WP_348951803.1">
    <property type="nucleotide sequence ID" value="NZ_JBDZYD010000005.1"/>
</dbReference>
<dbReference type="SUPFAM" id="SSF55144">
    <property type="entry name" value="LigT-like"/>
    <property type="match status" value="1"/>
</dbReference>
<dbReference type="Gene3D" id="3.90.1140.10">
    <property type="entry name" value="Cyclic phosphodiesterase"/>
    <property type="match status" value="1"/>
</dbReference>
<organism evidence="1 2">
    <name type="scientific">Amycolatopsis melonis</name>
    <dbReference type="NCBI Taxonomy" id="3156488"/>
    <lineage>
        <taxon>Bacteria</taxon>
        <taxon>Bacillati</taxon>
        <taxon>Actinomycetota</taxon>
        <taxon>Actinomycetes</taxon>
        <taxon>Pseudonocardiales</taxon>
        <taxon>Pseudonocardiaceae</taxon>
        <taxon>Amycolatopsis</taxon>
    </lineage>
</organism>
<accession>A0ABV0LEL4</accession>